<reference evidence="1 2" key="2">
    <citation type="submission" date="2024-09" db="EMBL/GenBank/DDBJ databases">
        <title>Draft genome sequence of Candidatus Magnetaquicoccaceae bacterium FCR-1.</title>
        <authorList>
            <person name="Shimoshige H."/>
            <person name="Shimamura S."/>
            <person name="Taoka A."/>
            <person name="Kobayashi H."/>
            <person name="Maekawa T."/>
        </authorList>
    </citation>
    <scope>NUCLEOTIDE SEQUENCE [LARGE SCALE GENOMIC DNA]</scope>
    <source>
        <strain evidence="1 2">FCR-1</strain>
    </source>
</reference>
<comment type="caution">
    <text evidence="1">The sequence shown here is derived from an EMBL/GenBank/DDBJ whole genome shotgun (WGS) entry which is preliminary data.</text>
</comment>
<keyword evidence="2" id="KW-1185">Reference proteome</keyword>
<dbReference type="EMBL" id="BAAFGK010000004">
    <property type="protein sequence ID" value="GAB0057448.1"/>
    <property type="molecule type" value="Genomic_DNA"/>
</dbReference>
<dbReference type="RefSeq" id="WP_420905141.1">
    <property type="nucleotide sequence ID" value="NZ_BAAFGK010000004.1"/>
</dbReference>
<accession>A0ABQ0C992</accession>
<evidence type="ECO:0000313" key="1">
    <source>
        <dbReference type="EMBL" id="GAB0057448.1"/>
    </source>
</evidence>
<sequence length="153" mass="17641">MKAKEMQFILPLLDPPSMERELPGFLDLDSQIRHIIGEMIVSSRKDRYILAAEMTRDTGKDISHHMLYAWTSSKESQRFPLAYLVAFEKACGSYDLLEFLAAKRGCALLIGDQTEAANLGRIQMLKQDLDREEEKIQSRIERKRRLAELQGVR</sequence>
<name>A0ABQ0C992_9PROT</name>
<proteinExistence type="predicted"/>
<evidence type="ECO:0000313" key="2">
    <source>
        <dbReference type="Proteomes" id="UP001628193"/>
    </source>
</evidence>
<protein>
    <submittedName>
        <fullName evidence="1">Uncharacterized protein</fullName>
    </submittedName>
</protein>
<reference evidence="1 2" key="1">
    <citation type="submission" date="2024-05" db="EMBL/GenBank/DDBJ databases">
        <authorList>
            <consortium name="Candidatus Magnetaquicoccaceae bacterium FCR-1 genome sequencing consortium"/>
            <person name="Shimoshige H."/>
            <person name="Shimamura S."/>
            <person name="Taoka A."/>
            <person name="Kobayashi H."/>
            <person name="Maekawa T."/>
        </authorList>
    </citation>
    <scope>NUCLEOTIDE SEQUENCE [LARGE SCALE GENOMIC DNA]</scope>
    <source>
        <strain evidence="1 2">FCR-1</strain>
    </source>
</reference>
<organism evidence="1 2">
    <name type="scientific">Candidatus Magnetaquiglobus chichijimensis</name>
    <dbReference type="NCBI Taxonomy" id="3141448"/>
    <lineage>
        <taxon>Bacteria</taxon>
        <taxon>Pseudomonadati</taxon>
        <taxon>Pseudomonadota</taxon>
        <taxon>Magnetococcia</taxon>
        <taxon>Magnetococcales</taxon>
        <taxon>Candidatus Magnetaquicoccaceae</taxon>
        <taxon>Candidatus Magnetaquiglobus</taxon>
    </lineage>
</organism>
<gene>
    <name evidence="1" type="ORF">SIID45300_01776</name>
</gene>
<dbReference type="Proteomes" id="UP001628193">
    <property type="component" value="Unassembled WGS sequence"/>
</dbReference>